<keyword evidence="4" id="KW-1133">Transmembrane helix</keyword>
<evidence type="ECO:0000313" key="8">
    <source>
        <dbReference type="Proteomes" id="UP000183750"/>
    </source>
</evidence>
<dbReference type="GO" id="GO:0005507">
    <property type="term" value="F:copper ion binding"/>
    <property type="evidence" value="ECO:0007669"/>
    <property type="project" value="InterPro"/>
</dbReference>
<dbReference type="OrthoDB" id="5242236at2"/>
<feature type="domain" description="CopC" evidence="6">
    <location>
        <begin position="34"/>
        <end position="129"/>
    </location>
</feature>
<keyword evidence="4" id="KW-0472">Membrane</keyword>
<evidence type="ECO:0000256" key="5">
    <source>
        <dbReference type="SAM" id="SignalP"/>
    </source>
</evidence>
<sequence>MHKRLSARITALAAAALMVSASVVLGTTAPAAAHDEFVSAYPDADSAVDGSPDEISLMFTGLLPDGDGATVIDVVDETGANVAVDAPQATDDVITQHLSPDAATGVFTVRWKTVSADGHPISGEYVYTVRPATDTGSGTTTASPTPEASPQSSEETETASPAQTYGGTPSGGGAFEMLPLFFLSGLAIILGVGVVGVMMAGRRRHQRDRAEVAEDAAAAGEDADA</sequence>
<dbReference type="SUPFAM" id="SSF81296">
    <property type="entry name" value="E set domains"/>
    <property type="match status" value="1"/>
</dbReference>
<dbReference type="Pfam" id="PF04234">
    <property type="entry name" value="CopC"/>
    <property type="match status" value="1"/>
</dbReference>
<keyword evidence="2" id="KW-0186">Copper</keyword>
<evidence type="ECO:0000313" key="7">
    <source>
        <dbReference type="EMBL" id="SEC32219.1"/>
    </source>
</evidence>
<name>A0A1H4RK24_9MICO</name>
<feature type="compositionally biased region" description="Low complexity" evidence="3">
    <location>
        <begin position="215"/>
        <end position="225"/>
    </location>
</feature>
<dbReference type="RefSeq" id="WP_052492864.1">
    <property type="nucleotide sequence ID" value="NZ_FNSQ01000005.1"/>
</dbReference>
<dbReference type="Proteomes" id="UP000183750">
    <property type="component" value="Unassembled WGS sequence"/>
</dbReference>
<feature type="chain" id="PRO_5039538662" evidence="5">
    <location>
        <begin position="27"/>
        <end position="225"/>
    </location>
</feature>
<dbReference type="InterPro" id="IPR014755">
    <property type="entry name" value="Cu-Rt/internalin_Ig-like"/>
</dbReference>
<dbReference type="InterPro" id="IPR014756">
    <property type="entry name" value="Ig_E-set"/>
</dbReference>
<evidence type="ECO:0000256" key="2">
    <source>
        <dbReference type="ARBA" id="ARBA00023008"/>
    </source>
</evidence>
<keyword evidence="1 5" id="KW-0732">Signal</keyword>
<accession>A0A1H4RK24</accession>
<feature type="signal peptide" evidence="5">
    <location>
        <begin position="1"/>
        <end position="26"/>
    </location>
</feature>
<feature type="compositionally biased region" description="Low complexity" evidence="3">
    <location>
        <begin position="135"/>
        <end position="164"/>
    </location>
</feature>
<proteinExistence type="predicted"/>
<dbReference type="EMBL" id="FNSQ01000005">
    <property type="protein sequence ID" value="SEC32219.1"/>
    <property type="molecule type" value="Genomic_DNA"/>
</dbReference>
<reference evidence="8" key="1">
    <citation type="submission" date="2016-10" db="EMBL/GenBank/DDBJ databases">
        <authorList>
            <person name="Varghese N."/>
            <person name="Submissions S."/>
        </authorList>
    </citation>
    <scope>NUCLEOTIDE SEQUENCE [LARGE SCALE GENOMIC DNA]</scope>
    <source>
        <strain evidence="8">DSM 16089</strain>
    </source>
</reference>
<dbReference type="AlphaFoldDB" id="A0A1H4RK24"/>
<organism evidence="7 8">
    <name type="scientific">Microbacterium hydrocarbonoxydans</name>
    <dbReference type="NCBI Taxonomy" id="273678"/>
    <lineage>
        <taxon>Bacteria</taxon>
        <taxon>Bacillati</taxon>
        <taxon>Actinomycetota</taxon>
        <taxon>Actinomycetes</taxon>
        <taxon>Micrococcales</taxon>
        <taxon>Microbacteriaceae</taxon>
        <taxon>Microbacterium</taxon>
    </lineage>
</organism>
<dbReference type="InterPro" id="IPR007348">
    <property type="entry name" value="CopC_dom"/>
</dbReference>
<feature type="region of interest" description="Disordered" evidence="3">
    <location>
        <begin position="202"/>
        <end position="225"/>
    </location>
</feature>
<evidence type="ECO:0000259" key="6">
    <source>
        <dbReference type="Pfam" id="PF04234"/>
    </source>
</evidence>
<feature type="region of interest" description="Disordered" evidence="3">
    <location>
        <begin position="132"/>
        <end position="168"/>
    </location>
</feature>
<dbReference type="GO" id="GO:0046688">
    <property type="term" value="P:response to copper ion"/>
    <property type="evidence" value="ECO:0007669"/>
    <property type="project" value="InterPro"/>
</dbReference>
<gene>
    <name evidence="7" type="ORF">SAMN04489807_3419</name>
</gene>
<evidence type="ECO:0000256" key="3">
    <source>
        <dbReference type="SAM" id="MobiDB-lite"/>
    </source>
</evidence>
<protein>
    <submittedName>
        <fullName evidence="7">CopC domain-containing protein</fullName>
    </submittedName>
</protein>
<dbReference type="Gene3D" id="2.60.40.1220">
    <property type="match status" value="1"/>
</dbReference>
<keyword evidence="4" id="KW-0812">Transmembrane</keyword>
<evidence type="ECO:0000256" key="1">
    <source>
        <dbReference type="ARBA" id="ARBA00022729"/>
    </source>
</evidence>
<keyword evidence="8" id="KW-1185">Reference proteome</keyword>
<feature type="transmembrane region" description="Helical" evidence="4">
    <location>
        <begin position="177"/>
        <end position="200"/>
    </location>
</feature>
<dbReference type="GO" id="GO:0042597">
    <property type="term" value="C:periplasmic space"/>
    <property type="evidence" value="ECO:0007669"/>
    <property type="project" value="InterPro"/>
</dbReference>
<evidence type="ECO:0000256" key="4">
    <source>
        <dbReference type="SAM" id="Phobius"/>
    </source>
</evidence>